<accession>A0A6I3KER5</accession>
<keyword evidence="3" id="KW-1185">Reference proteome</keyword>
<keyword evidence="1" id="KW-0732">Signal</keyword>
<reference evidence="2 3" key="1">
    <citation type="submission" date="2019-11" db="EMBL/GenBank/DDBJ databases">
        <title>Identification of a novel strain.</title>
        <authorList>
            <person name="Xu Q."/>
            <person name="Wang G."/>
        </authorList>
    </citation>
    <scope>NUCLEOTIDE SEQUENCE [LARGE SCALE GENOMIC DNA]</scope>
    <source>
        <strain evidence="3">xq</strain>
    </source>
</reference>
<evidence type="ECO:0000313" key="3">
    <source>
        <dbReference type="Proteomes" id="UP000440694"/>
    </source>
</evidence>
<organism evidence="2 3">
    <name type="scientific">Hyphomicrobium album</name>
    <dbReference type="NCBI Taxonomy" id="2665159"/>
    <lineage>
        <taxon>Bacteria</taxon>
        <taxon>Pseudomonadati</taxon>
        <taxon>Pseudomonadota</taxon>
        <taxon>Alphaproteobacteria</taxon>
        <taxon>Hyphomicrobiales</taxon>
        <taxon>Hyphomicrobiaceae</taxon>
        <taxon>Hyphomicrobium</taxon>
    </lineage>
</organism>
<name>A0A6I3KER5_9HYPH</name>
<feature type="chain" id="PRO_5026225044" evidence="1">
    <location>
        <begin position="26"/>
        <end position="75"/>
    </location>
</feature>
<feature type="signal peptide" evidence="1">
    <location>
        <begin position="1"/>
        <end position="25"/>
    </location>
</feature>
<dbReference type="Proteomes" id="UP000440694">
    <property type="component" value="Unassembled WGS sequence"/>
</dbReference>
<evidence type="ECO:0000256" key="1">
    <source>
        <dbReference type="SAM" id="SignalP"/>
    </source>
</evidence>
<evidence type="ECO:0000313" key="2">
    <source>
        <dbReference type="EMBL" id="MTD93058.1"/>
    </source>
</evidence>
<dbReference type="EMBL" id="WMBQ01000001">
    <property type="protein sequence ID" value="MTD93058.1"/>
    <property type="molecule type" value="Genomic_DNA"/>
</dbReference>
<comment type="caution">
    <text evidence="2">The sequence shown here is derived from an EMBL/GenBank/DDBJ whole genome shotgun (WGS) entry which is preliminary data.</text>
</comment>
<proteinExistence type="predicted"/>
<sequence length="75" mass="8451">MSRTLVIASAICAMSAAALLVPAQASPMSGLRNGDPAAQSLIMKTGPRCWKWNAICRERWGWNWRYRRCMRNHAC</sequence>
<dbReference type="RefSeq" id="WP_154737632.1">
    <property type="nucleotide sequence ID" value="NZ_WMBQ01000001.1"/>
</dbReference>
<gene>
    <name evidence="2" type="ORF">GIW81_01775</name>
</gene>
<dbReference type="AlphaFoldDB" id="A0A6I3KER5"/>
<protein>
    <submittedName>
        <fullName evidence="2">Uncharacterized protein</fullName>
    </submittedName>
</protein>